<comment type="caution">
    <text evidence="5">The sequence shown here is derived from an EMBL/GenBank/DDBJ whole genome shotgun (WGS) entry which is preliminary data.</text>
</comment>
<keyword evidence="3 4" id="KW-0949">S-adenosyl-L-methionine</keyword>
<gene>
    <name evidence="4" type="primary">menG</name>
    <name evidence="5" type="ORF">C7K25_13275</name>
</gene>
<evidence type="ECO:0000256" key="4">
    <source>
        <dbReference type="HAMAP-Rule" id="MF_01813"/>
    </source>
</evidence>
<reference evidence="5" key="2">
    <citation type="journal article" date="2022" name="Sci. Rep.">
        <title>In silico prediction of the enzymes involved in the degradation of the herbicide molinate by Gulosibacter molinativorax ON4T.</title>
        <authorList>
            <person name="Lopes A.R."/>
            <person name="Bunin E."/>
            <person name="Viana A.T."/>
            <person name="Froufe H."/>
            <person name="Munoz-Merida A."/>
            <person name="Pinho D."/>
            <person name="Figueiredo J."/>
            <person name="Barroso C."/>
            <person name="Vaz-Moreira I."/>
            <person name="Bellanger X."/>
            <person name="Egas C."/>
            <person name="Nunes O.C."/>
        </authorList>
    </citation>
    <scope>NUCLEOTIDE SEQUENCE</scope>
    <source>
        <strain evidence="5">ON4</strain>
    </source>
</reference>
<reference evidence="5" key="1">
    <citation type="submission" date="2018-03" db="EMBL/GenBank/DDBJ databases">
        <authorList>
            <person name="Nunes O.C."/>
            <person name="Lopes A.R."/>
            <person name="Froufe H."/>
            <person name="Munoz-Merida A."/>
            <person name="Barroso C."/>
            <person name="Egas C."/>
        </authorList>
    </citation>
    <scope>NUCLEOTIDE SEQUENCE</scope>
    <source>
        <strain evidence="5">ON4</strain>
    </source>
</reference>
<keyword evidence="1 4" id="KW-0489">Methyltransferase</keyword>
<name>A0ABT7CB63_9MICO</name>
<dbReference type="PROSITE" id="PS51608">
    <property type="entry name" value="SAM_MT_UBIE"/>
    <property type="match status" value="1"/>
</dbReference>
<dbReference type="SUPFAM" id="SSF53335">
    <property type="entry name" value="S-adenosyl-L-methionine-dependent methyltransferases"/>
    <property type="match status" value="1"/>
</dbReference>
<dbReference type="NCBIfam" id="TIGR01934">
    <property type="entry name" value="MenG_MenH_UbiE"/>
    <property type="match status" value="1"/>
</dbReference>
<feature type="binding site" evidence="4">
    <location>
        <position position="125"/>
    </location>
    <ligand>
        <name>S-adenosyl-L-methionine</name>
        <dbReference type="ChEBI" id="CHEBI:59789"/>
    </ligand>
</feature>
<dbReference type="InterPro" id="IPR029063">
    <property type="entry name" value="SAM-dependent_MTases_sf"/>
</dbReference>
<comment type="function">
    <text evidence="4">Methyltransferase required for the conversion of demethylmenaquinol (DMKH2) to menaquinol (MKH2).</text>
</comment>
<keyword evidence="4" id="KW-0474">Menaquinone biosynthesis</keyword>
<dbReference type="Proteomes" id="UP001170379">
    <property type="component" value="Unassembled WGS sequence"/>
</dbReference>
<accession>A0ABT7CB63</accession>
<dbReference type="Pfam" id="PF01209">
    <property type="entry name" value="Ubie_methyltran"/>
    <property type="match status" value="1"/>
</dbReference>
<dbReference type="GO" id="GO:0032259">
    <property type="term" value="P:methylation"/>
    <property type="evidence" value="ECO:0007669"/>
    <property type="project" value="UniProtKB-KW"/>
</dbReference>
<dbReference type="NCBIfam" id="NF001244">
    <property type="entry name" value="PRK00216.1-5"/>
    <property type="match status" value="1"/>
</dbReference>
<dbReference type="PANTHER" id="PTHR43591">
    <property type="entry name" value="METHYLTRANSFERASE"/>
    <property type="match status" value="1"/>
</dbReference>
<evidence type="ECO:0000256" key="1">
    <source>
        <dbReference type="ARBA" id="ARBA00022603"/>
    </source>
</evidence>
<dbReference type="CDD" id="cd02440">
    <property type="entry name" value="AdoMet_MTases"/>
    <property type="match status" value="1"/>
</dbReference>
<dbReference type="InterPro" id="IPR004033">
    <property type="entry name" value="UbiE/COQ5_MeTrFase"/>
</dbReference>
<dbReference type="GO" id="GO:0008168">
    <property type="term" value="F:methyltransferase activity"/>
    <property type="evidence" value="ECO:0007669"/>
    <property type="project" value="UniProtKB-KW"/>
</dbReference>
<organism evidence="5 6">
    <name type="scientific">Gulosibacter molinativorax</name>
    <dbReference type="NCBI Taxonomy" id="256821"/>
    <lineage>
        <taxon>Bacteria</taxon>
        <taxon>Bacillati</taxon>
        <taxon>Actinomycetota</taxon>
        <taxon>Actinomycetes</taxon>
        <taxon>Micrococcales</taxon>
        <taxon>Microbacteriaceae</taxon>
        <taxon>Gulosibacter</taxon>
    </lineage>
</organism>
<feature type="binding site" evidence="4">
    <location>
        <begin position="108"/>
        <end position="109"/>
    </location>
    <ligand>
        <name>S-adenosyl-L-methionine</name>
        <dbReference type="ChEBI" id="CHEBI:59789"/>
    </ligand>
</feature>
<keyword evidence="6" id="KW-1185">Reference proteome</keyword>
<evidence type="ECO:0000256" key="3">
    <source>
        <dbReference type="ARBA" id="ARBA00022691"/>
    </source>
</evidence>
<dbReference type="InterPro" id="IPR023576">
    <property type="entry name" value="UbiE/COQ5_MeTrFase_CS"/>
</dbReference>
<sequence>MEGVTSADLEKRPADVSSMFDRVSGHYDLTNDVLSVGVTPYWRLKTRQEIDPHPGQKVLDVACGTGTVSRILADHGSTVTGLDFSQGMINQAIERHGDQPNITFQQGDATDLPFEDDTFDVTTVSFGIRNVQEPKKALAEMLRVTKPGGKILVCEFSHPTNGLVRWGYDTYMNVAMPAIVKLVSSDPEAYEYLFQSIQAWPEQREFAAWLREVGYENVAHRNLTYGIVALHRGTKPASNTPSQEIH</sequence>
<feature type="binding site" evidence="4">
    <location>
        <position position="83"/>
    </location>
    <ligand>
        <name>S-adenosyl-L-methionine</name>
        <dbReference type="ChEBI" id="CHEBI:59789"/>
    </ligand>
</feature>
<evidence type="ECO:0000256" key="2">
    <source>
        <dbReference type="ARBA" id="ARBA00022679"/>
    </source>
</evidence>
<comment type="pathway">
    <text evidence="4">Quinol/quinone metabolism; menaquinone biosynthesis; menaquinol from 1,4-dihydroxy-2-naphthoate: step 2/2.</text>
</comment>
<proteinExistence type="inferred from homology"/>
<dbReference type="PROSITE" id="PS01184">
    <property type="entry name" value="UBIE_2"/>
    <property type="match status" value="1"/>
</dbReference>
<feature type="binding site" evidence="4">
    <location>
        <position position="65"/>
    </location>
    <ligand>
        <name>S-adenosyl-L-methionine</name>
        <dbReference type="ChEBI" id="CHEBI:59789"/>
    </ligand>
</feature>
<dbReference type="EC" id="2.1.1.163" evidence="4"/>
<comment type="catalytic activity">
    <reaction evidence="4">
        <text>a 2-demethylmenaquinol + S-adenosyl-L-methionine = a menaquinol + S-adenosyl-L-homocysteine + H(+)</text>
        <dbReference type="Rhea" id="RHEA:42640"/>
        <dbReference type="Rhea" id="RHEA-COMP:9539"/>
        <dbReference type="Rhea" id="RHEA-COMP:9563"/>
        <dbReference type="ChEBI" id="CHEBI:15378"/>
        <dbReference type="ChEBI" id="CHEBI:18151"/>
        <dbReference type="ChEBI" id="CHEBI:55437"/>
        <dbReference type="ChEBI" id="CHEBI:57856"/>
        <dbReference type="ChEBI" id="CHEBI:59789"/>
        <dbReference type="EC" id="2.1.1.163"/>
    </reaction>
</comment>
<dbReference type="PANTHER" id="PTHR43591:SF24">
    <property type="entry name" value="2-METHOXY-6-POLYPRENYL-1,4-BENZOQUINOL METHYLASE, MITOCHONDRIAL"/>
    <property type="match status" value="1"/>
</dbReference>
<evidence type="ECO:0000313" key="6">
    <source>
        <dbReference type="Proteomes" id="UP001170379"/>
    </source>
</evidence>
<evidence type="ECO:0000313" key="5">
    <source>
        <dbReference type="EMBL" id="MDJ1372328.1"/>
    </source>
</evidence>
<dbReference type="HAMAP" id="MF_01813">
    <property type="entry name" value="MenG_UbiE_methyltr"/>
    <property type="match status" value="1"/>
</dbReference>
<protein>
    <recommendedName>
        <fullName evidence="4">Demethylmenaquinone methyltransferase</fullName>
        <ecNumber evidence="4">2.1.1.163</ecNumber>
    </recommendedName>
</protein>
<dbReference type="Gene3D" id="3.40.50.150">
    <property type="entry name" value="Vaccinia Virus protein VP39"/>
    <property type="match status" value="1"/>
</dbReference>
<comment type="similarity">
    <text evidence="4">Belongs to the class I-like SAM-binding methyltransferase superfamily. MenG/UbiE family.</text>
</comment>
<dbReference type="EMBL" id="PXVD01000023">
    <property type="protein sequence ID" value="MDJ1372328.1"/>
    <property type="molecule type" value="Genomic_DNA"/>
</dbReference>
<keyword evidence="2 4" id="KW-0808">Transferase</keyword>